<organism evidence="2 3">
    <name type="scientific">Coccomyxa subellipsoidea</name>
    <dbReference type="NCBI Taxonomy" id="248742"/>
    <lineage>
        <taxon>Eukaryota</taxon>
        <taxon>Viridiplantae</taxon>
        <taxon>Chlorophyta</taxon>
        <taxon>core chlorophytes</taxon>
        <taxon>Trebouxiophyceae</taxon>
        <taxon>Trebouxiophyceae incertae sedis</taxon>
        <taxon>Coccomyxaceae</taxon>
        <taxon>Coccomyxa</taxon>
    </lineage>
</organism>
<sequence length="142" mass="15124">MVSMSTGSAQYMIVVYASICAVTGLQVLRLICLLSIGLPIFTILEDCQRPSREAALIGCLPCDCYMTVSLCEYYFMQVSLVYLCCGQPSAGPVPWSSPAPSADAGSLEADSALLISTSPVLASTRHPQQIPQLLFSLQGHSS</sequence>
<proteinExistence type="predicted"/>
<name>A0ABR2YQ36_9CHLO</name>
<feature type="transmembrane region" description="Helical" evidence="1">
    <location>
        <begin position="12"/>
        <end position="41"/>
    </location>
</feature>
<keyword evidence="1" id="KW-0472">Membrane</keyword>
<protein>
    <submittedName>
        <fullName evidence="2">Uncharacterized protein</fullName>
    </submittedName>
</protein>
<accession>A0ABR2YQ36</accession>
<gene>
    <name evidence="2" type="ORF">WJX75_008195</name>
</gene>
<dbReference type="EMBL" id="JALJOT010000007">
    <property type="protein sequence ID" value="KAK9909170.1"/>
    <property type="molecule type" value="Genomic_DNA"/>
</dbReference>
<reference evidence="2 3" key="1">
    <citation type="journal article" date="2024" name="Nat. Commun.">
        <title>Phylogenomics reveals the evolutionary origins of lichenization in chlorophyte algae.</title>
        <authorList>
            <person name="Puginier C."/>
            <person name="Libourel C."/>
            <person name="Otte J."/>
            <person name="Skaloud P."/>
            <person name="Haon M."/>
            <person name="Grisel S."/>
            <person name="Petersen M."/>
            <person name="Berrin J.G."/>
            <person name="Delaux P.M."/>
            <person name="Dal Grande F."/>
            <person name="Keller J."/>
        </authorList>
    </citation>
    <scope>NUCLEOTIDE SEQUENCE [LARGE SCALE GENOMIC DNA]</scope>
    <source>
        <strain evidence="2 3">SAG 216-7</strain>
    </source>
</reference>
<keyword evidence="3" id="KW-1185">Reference proteome</keyword>
<keyword evidence="1" id="KW-1133">Transmembrane helix</keyword>
<comment type="caution">
    <text evidence="2">The sequence shown here is derived from an EMBL/GenBank/DDBJ whole genome shotgun (WGS) entry which is preliminary data.</text>
</comment>
<dbReference type="Proteomes" id="UP001491310">
    <property type="component" value="Unassembled WGS sequence"/>
</dbReference>
<keyword evidence="1" id="KW-0812">Transmembrane</keyword>
<evidence type="ECO:0000313" key="3">
    <source>
        <dbReference type="Proteomes" id="UP001491310"/>
    </source>
</evidence>
<evidence type="ECO:0000256" key="1">
    <source>
        <dbReference type="SAM" id="Phobius"/>
    </source>
</evidence>
<evidence type="ECO:0000313" key="2">
    <source>
        <dbReference type="EMBL" id="KAK9909170.1"/>
    </source>
</evidence>